<evidence type="ECO:0000256" key="5">
    <source>
        <dbReference type="ARBA" id="ARBA00022989"/>
    </source>
</evidence>
<dbReference type="Gene3D" id="1.20.1250.20">
    <property type="entry name" value="MFS general substrate transporter like domains"/>
    <property type="match status" value="2"/>
</dbReference>
<feature type="transmembrane region" description="Helical" evidence="8">
    <location>
        <begin position="260"/>
        <end position="278"/>
    </location>
</feature>
<feature type="domain" description="Major facilitator superfamily (MFS) profile" evidence="9">
    <location>
        <begin position="4"/>
        <end position="402"/>
    </location>
</feature>
<dbReference type="SUPFAM" id="SSF103473">
    <property type="entry name" value="MFS general substrate transporter"/>
    <property type="match status" value="1"/>
</dbReference>
<keyword evidence="11" id="KW-1185">Reference proteome</keyword>
<keyword evidence="6 8" id="KW-0472">Membrane</keyword>
<feature type="transmembrane region" description="Helical" evidence="8">
    <location>
        <begin position="285"/>
        <end position="305"/>
    </location>
</feature>
<keyword evidence="3" id="KW-1003">Cell membrane</keyword>
<dbReference type="CDD" id="cd06173">
    <property type="entry name" value="MFS_MefA_like"/>
    <property type="match status" value="1"/>
</dbReference>
<feature type="transmembrane region" description="Helical" evidence="8">
    <location>
        <begin position="311"/>
        <end position="333"/>
    </location>
</feature>
<sequence length="469" mass="50762">MKRTFLSLKFYNYRLWFFTAIVANTGTWMQRVAQDWLVLTELTDNDGFAVGITTGLQFLPLLLVTPYAGVLADRYDKRKIMYVTQSLMGLLAVGLGALVLTDHATVELVYVFALLLGTVSAFDTPPRQVFVSELVPPKYLTNAIGLNSASFNSARLLGPAVAGLLIAAVGTGWVFVINGISFGATLFGLMLMKSKDFYMSTPQPREKGQIRQAISFVRHRSDIVVIMVVAGIVSCLGLNFQLTSATMASEVFNKEAGEYGLLGSIMAIGSLTGALMAARRSESRVRLVVIAAFGFGVAAGVNAMMPTYWAYAISCILVGYSTLTLLTSANMAIQTSVDPAIRGRVMALYQVVLMGSTPIGAPIVGWISEHIDPRWGIGVGALAALVVSVGALFWARKHWDVKFEYNLRQTPHVTIIGPAEHAARREAAEAEKQQRRKKERTLDATTQEMAALGSSAVAVPPRTASPEEP</sequence>
<gene>
    <name evidence="10" type="ORF">EJ997_11100</name>
</gene>
<evidence type="ECO:0000256" key="3">
    <source>
        <dbReference type="ARBA" id="ARBA00022475"/>
    </source>
</evidence>
<organism evidence="10 11">
    <name type="scientific">Flaviflexus ciconiae</name>
    <dbReference type="NCBI Taxonomy" id="2496867"/>
    <lineage>
        <taxon>Bacteria</taxon>
        <taxon>Bacillati</taxon>
        <taxon>Actinomycetota</taxon>
        <taxon>Actinomycetes</taxon>
        <taxon>Actinomycetales</taxon>
        <taxon>Actinomycetaceae</taxon>
        <taxon>Flaviflexus</taxon>
    </lineage>
</organism>
<evidence type="ECO:0000256" key="6">
    <source>
        <dbReference type="ARBA" id="ARBA00023136"/>
    </source>
</evidence>
<keyword evidence="5 8" id="KW-1133">Transmembrane helix</keyword>
<dbReference type="InterPro" id="IPR020846">
    <property type="entry name" value="MFS_dom"/>
</dbReference>
<name>A0A3Q9G310_9ACTO</name>
<dbReference type="GO" id="GO:0022857">
    <property type="term" value="F:transmembrane transporter activity"/>
    <property type="evidence" value="ECO:0007669"/>
    <property type="project" value="InterPro"/>
</dbReference>
<feature type="transmembrane region" description="Helical" evidence="8">
    <location>
        <begin position="374"/>
        <end position="395"/>
    </location>
</feature>
<dbReference type="AlphaFoldDB" id="A0A3Q9G310"/>
<evidence type="ECO:0000256" key="2">
    <source>
        <dbReference type="ARBA" id="ARBA00022448"/>
    </source>
</evidence>
<accession>A0A3Q9G310</accession>
<evidence type="ECO:0000256" key="4">
    <source>
        <dbReference type="ARBA" id="ARBA00022692"/>
    </source>
</evidence>
<dbReference type="Pfam" id="PF05977">
    <property type="entry name" value="MFS_3"/>
    <property type="match status" value="1"/>
</dbReference>
<evidence type="ECO:0000256" key="7">
    <source>
        <dbReference type="SAM" id="MobiDB-lite"/>
    </source>
</evidence>
<protein>
    <submittedName>
        <fullName evidence="10">MFS transporter</fullName>
    </submittedName>
</protein>
<dbReference type="InterPro" id="IPR010290">
    <property type="entry name" value="TM_effector"/>
</dbReference>
<dbReference type="EMBL" id="CP034593">
    <property type="protein sequence ID" value="AZQ77807.1"/>
    <property type="molecule type" value="Genomic_DNA"/>
</dbReference>
<evidence type="ECO:0000256" key="1">
    <source>
        <dbReference type="ARBA" id="ARBA00004651"/>
    </source>
</evidence>
<feature type="transmembrane region" description="Helical" evidence="8">
    <location>
        <begin position="345"/>
        <end position="368"/>
    </location>
</feature>
<dbReference type="OrthoDB" id="9775268at2"/>
<feature type="transmembrane region" description="Helical" evidence="8">
    <location>
        <begin position="223"/>
        <end position="240"/>
    </location>
</feature>
<dbReference type="PANTHER" id="PTHR23513">
    <property type="entry name" value="INTEGRAL MEMBRANE EFFLUX PROTEIN-RELATED"/>
    <property type="match status" value="1"/>
</dbReference>
<evidence type="ECO:0000256" key="8">
    <source>
        <dbReference type="SAM" id="Phobius"/>
    </source>
</evidence>
<dbReference type="RefSeq" id="WP_126704610.1">
    <property type="nucleotide sequence ID" value="NZ_CP034593.1"/>
</dbReference>
<evidence type="ECO:0000259" key="9">
    <source>
        <dbReference type="PROSITE" id="PS50850"/>
    </source>
</evidence>
<proteinExistence type="predicted"/>
<feature type="transmembrane region" description="Helical" evidence="8">
    <location>
        <begin position="160"/>
        <end position="189"/>
    </location>
</feature>
<evidence type="ECO:0000313" key="10">
    <source>
        <dbReference type="EMBL" id="AZQ77807.1"/>
    </source>
</evidence>
<dbReference type="PANTHER" id="PTHR23513:SF11">
    <property type="entry name" value="STAPHYLOFERRIN A TRANSPORTER"/>
    <property type="match status" value="1"/>
</dbReference>
<keyword evidence="2" id="KW-0813">Transport</keyword>
<evidence type="ECO:0000313" key="11">
    <source>
        <dbReference type="Proteomes" id="UP000280344"/>
    </source>
</evidence>
<feature type="transmembrane region" description="Helical" evidence="8">
    <location>
        <begin position="49"/>
        <end position="68"/>
    </location>
</feature>
<reference evidence="10 11" key="1">
    <citation type="submission" date="2018-12" db="EMBL/GenBank/DDBJ databases">
        <title>Complete genome sequence of Flaviflexus sp. H23T48.</title>
        <authorList>
            <person name="Bae J.-W."/>
            <person name="Lee J.-Y."/>
        </authorList>
    </citation>
    <scope>NUCLEOTIDE SEQUENCE [LARGE SCALE GENOMIC DNA]</scope>
    <source>
        <strain evidence="10 11">H23T48</strain>
    </source>
</reference>
<dbReference type="PROSITE" id="PS50850">
    <property type="entry name" value="MFS"/>
    <property type="match status" value="1"/>
</dbReference>
<dbReference type="KEGG" id="flh:EJ997_11100"/>
<feature type="region of interest" description="Disordered" evidence="7">
    <location>
        <begin position="424"/>
        <end position="469"/>
    </location>
</feature>
<feature type="transmembrane region" description="Helical" evidence="8">
    <location>
        <begin position="12"/>
        <end position="29"/>
    </location>
</feature>
<dbReference type="GO" id="GO:0005886">
    <property type="term" value="C:plasma membrane"/>
    <property type="evidence" value="ECO:0007669"/>
    <property type="project" value="UniProtKB-SubCell"/>
</dbReference>
<feature type="compositionally biased region" description="Basic and acidic residues" evidence="7">
    <location>
        <begin position="424"/>
        <end position="433"/>
    </location>
</feature>
<dbReference type="Proteomes" id="UP000280344">
    <property type="component" value="Chromosome"/>
</dbReference>
<comment type="subcellular location">
    <subcellularLocation>
        <location evidence="1">Cell membrane</location>
        <topology evidence="1">Multi-pass membrane protein</topology>
    </subcellularLocation>
</comment>
<keyword evidence="4 8" id="KW-0812">Transmembrane</keyword>
<dbReference type="InterPro" id="IPR036259">
    <property type="entry name" value="MFS_trans_sf"/>
</dbReference>